<dbReference type="InterPro" id="IPR000064">
    <property type="entry name" value="NLP_P60_dom"/>
</dbReference>
<dbReference type="Pfam" id="PF05382">
    <property type="entry name" value="Amidase_5"/>
    <property type="match status" value="1"/>
</dbReference>
<dbReference type="PROSITE" id="PS51935">
    <property type="entry name" value="NLPC_P60"/>
    <property type="match status" value="1"/>
</dbReference>
<keyword evidence="4" id="KW-0788">Thiol protease</keyword>
<dbReference type="GO" id="GO:0006508">
    <property type="term" value="P:proteolysis"/>
    <property type="evidence" value="ECO:0007669"/>
    <property type="project" value="UniProtKB-KW"/>
</dbReference>
<dbReference type="GO" id="GO:0008234">
    <property type="term" value="F:cysteine-type peptidase activity"/>
    <property type="evidence" value="ECO:0007669"/>
    <property type="project" value="UniProtKB-KW"/>
</dbReference>
<name>A0A380NXF2_WEIVI</name>
<dbReference type="Gene3D" id="3.90.1720.10">
    <property type="entry name" value="endopeptidase domain like (from Nostoc punctiforme)"/>
    <property type="match status" value="1"/>
</dbReference>
<dbReference type="InterPro" id="IPR038765">
    <property type="entry name" value="Papain-like_cys_pep_sf"/>
</dbReference>
<dbReference type="SUPFAM" id="SSF69360">
    <property type="entry name" value="Cell wall binding repeat"/>
    <property type="match status" value="1"/>
</dbReference>
<dbReference type="STRING" id="1629.IV50_GL000773"/>
<protein>
    <submittedName>
        <fullName evidence="6">Pantetheine-phosphate adenylyltransferase</fullName>
    </submittedName>
</protein>
<keyword evidence="3" id="KW-0378">Hydrolase</keyword>
<dbReference type="Gene3D" id="2.10.270.10">
    <property type="entry name" value="Cholin Binding"/>
    <property type="match status" value="2"/>
</dbReference>
<keyword evidence="6" id="KW-0808">Transferase</keyword>
<dbReference type="EMBL" id="UHIV01000001">
    <property type="protein sequence ID" value="SUP52684.1"/>
    <property type="molecule type" value="Genomic_DNA"/>
</dbReference>
<dbReference type="GO" id="GO:0016779">
    <property type="term" value="F:nucleotidyltransferase activity"/>
    <property type="evidence" value="ECO:0007669"/>
    <property type="project" value="UniProtKB-KW"/>
</dbReference>
<evidence type="ECO:0000256" key="4">
    <source>
        <dbReference type="ARBA" id="ARBA00022807"/>
    </source>
</evidence>
<evidence type="ECO:0000313" key="7">
    <source>
        <dbReference type="Proteomes" id="UP000254621"/>
    </source>
</evidence>
<accession>A0A380NXF2</accession>
<gene>
    <name evidence="6" type="ORF">NCTC13645_00583</name>
</gene>
<evidence type="ECO:0000256" key="1">
    <source>
        <dbReference type="ARBA" id="ARBA00007074"/>
    </source>
</evidence>
<dbReference type="InterPro" id="IPR008044">
    <property type="entry name" value="Phage_lysin"/>
</dbReference>
<reference evidence="6 7" key="1">
    <citation type="submission" date="2018-06" db="EMBL/GenBank/DDBJ databases">
        <authorList>
            <consortium name="Pathogen Informatics"/>
            <person name="Doyle S."/>
        </authorList>
    </citation>
    <scope>NUCLEOTIDE SEQUENCE [LARGE SCALE GENOMIC DNA]</scope>
    <source>
        <strain evidence="6 7">NCTC13645</strain>
    </source>
</reference>
<dbReference type="AlphaFoldDB" id="A0A380NXF2"/>
<feature type="domain" description="NlpC/P60" evidence="5">
    <location>
        <begin position="264"/>
        <end position="405"/>
    </location>
</feature>
<evidence type="ECO:0000256" key="3">
    <source>
        <dbReference type="ARBA" id="ARBA00022801"/>
    </source>
</evidence>
<organism evidence="6 7">
    <name type="scientific">Weissella viridescens</name>
    <name type="common">Lactobacillus viridescens</name>
    <dbReference type="NCBI Taxonomy" id="1629"/>
    <lineage>
        <taxon>Bacteria</taxon>
        <taxon>Bacillati</taxon>
        <taxon>Bacillota</taxon>
        <taxon>Bacilli</taxon>
        <taxon>Lactobacillales</taxon>
        <taxon>Lactobacillaceae</taxon>
        <taxon>Weissella</taxon>
    </lineage>
</organism>
<sequence>MLDGGKTAYFFGNDGKAVRGIREFTDADGKKQIEAYNNQTMTQMRNAYYMIDGNTSAYYLGNDGKAIRGIRQFTDANGKKQVEAYNNQTMKQMRNAYYMIDGNTSAYYLGNDGKAVRGIRQFTDANGKKQIEAYNNQTMKQMRNAYYMIDGNTSAYYLGSNGKAVRGVRQFTDANGRKQVEAYNNQTMKQMRNAYYAIDNNTSAYYLGSNGKAVTGERWFTRSNGALVLEYYGSDFKQVRNQYVRISGKNIYFGSNGLATNTNAQMLEVAISWFQARKGKVDYSMYQRLGPNSYDCSSAVYLALKQAGLMPSYTMIGNTETLFVDLEAQGWTALPAGTKPQRGDIFIWGKRGTTLGAGGHTGIFTSSDKIIHCNYADNGISETNYNQTFANSGLYYATIYRAPRL</sequence>
<comment type="similarity">
    <text evidence="1">Belongs to the peptidase C40 family.</text>
</comment>
<evidence type="ECO:0000313" key="6">
    <source>
        <dbReference type="EMBL" id="SUP52684.1"/>
    </source>
</evidence>
<dbReference type="Proteomes" id="UP000254621">
    <property type="component" value="Unassembled WGS sequence"/>
</dbReference>
<evidence type="ECO:0000256" key="2">
    <source>
        <dbReference type="ARBA" id="ARBA00022670"/>
    </source>
</evidence>
<keyword evidence="6" id="KW-0548">Nucleotidyltransferase</keyword>
<proteinExistence type="inferred from homology"/>
<dbReference type="SUPFAM" id="SSF54001">
    <property type="entry name" value="Cysteine proteinases"/>
    <property type="match status" value="1"/>
</dbReference>
<evidence type="ECO:0000259" key="5">
    <source>
        <dbReference type="PROSITE" id="PS51935"/>
    </source>
</evidence>
<keyword evidence="2" id="KW-0645">Protease</keyword>